<feature type="transmembrane region" description="Helical" evidence="6">
    <location>
        <begin position="85"/>
        <end position="107"/>
    </location>
</feature>
<evidence type="ECO:0000313" key="7">
    <source>
        <dbReference type="EMBL" id="MFD1323155.1"/>
    </source>
</evidence>
<evidence type="ECO:0000256" key="4">
    <source>
        <dbReference type="ARBA" id="ARBA00022989"/>
    </source>
</evidence>
<dbReference type="EMBL" id="JBHTMP010000028">
    <property type="protein sequence ID" value="MFD1323155.1"/>
    <property type="molecule type" value="Genomic_DNA"/>
</dbReference>
<keyword evidence="5 6" id="KW-0472">Membrane</keyword>
<evidence type="ECO:0000313" key="8">
    <source>
        <dbReference type="Proteomes" id="UP001597260"/>
    </source>
</evidence>
<evidence type="ECO:0000256" key="3">
    <source>
        <dbReference type="ARBA" id="ARBA00022692"/>
    </source>
</evidence>
<comment type="subcellular location">
    <subcellularLocation>
        <location evidence="1">Membrane</location>
        <topology evidence="1">Multi-pass membrane protein</topology>
    </subcellularLocation>
</comment>
<dbReference type="PANTHER" id="PTHR30028">
    <property type="entry name" value="UPF0014 INNER MEMBRANE PROTEIN YBBM-RELATED"/>
    <property type="match status" value="1"/>
</dbReference>
<evidence type="ECO:0000256" key="2">
    <source>
        <dbReference type="ARBA" id="ARBA00005268"/>
    </source>
</evidence>
<dbReference type="RefSeq" id="WP_377572305.1">
    <property type="nucleotide sequence ID" value="NZ_JBHTMP010000028.1"/>
</dbReference>
<comment type="similarity">
    <text evidence="2">Belongs to the UPF0014 family.</text>
</comment>
<dbReference type="Proteomes" id="UP001597260">
    <property type="component" value="Unassembled WGS sequence"/>
</dbReference>
<keyword evidence="4 6" id="KW-1133">Transmembrane helix</keyword>
<organism evidence="7 8">
    <name type="scientific">Micromonospora sonneratiae</name>
    <dbReference type="NCBI Taxonomy" id="1184706"/>
    <lineage>
        <taxon>Bacteria</taxon>
        <taxon>Bacillati</taxon>
        <taxon>Actinomycetota</taxon>
        <taxon>Actinomycetes</taxon>
        <taxon>Micromonosporales</taxon>
        <taxon>Micromonosporaceae</taxon>
        <taxon>Micromonospora</taxon>
    </lineage>
</organism>
<reference evidence="8" key="1">
    <citation type="journal article" date="2019" name="Int. J. Syst. Evol. Microbiol.">
        <title>The Global Catalogue of Microorganisms (GCM) 10K type strain sequencing project: providing services to taxonomists for standard genome sequencing and annotation.</title>
        <authorList>
            <consortium name="The Broad Institute Genomics Platform"/>
            <consortium name="The Broad Institute Genome Sequencing Center for Infectious Disease"/>
            <person name="Wu L."/>
            <person name="Ma J."/>
        </authorList>
    </citation>
    <scope>NUCLEOTIDE SEQUENCE [LARGE SCALE GENOMIC DNA]</scope>
    <source>
        <strain evidence="8">JCM 31037</strain>
    </source>
</reference>
<dbReference type="PANTHER" id="PTHR30028:SF0">
    <property type="entry name" value="PROTEIN ALUMINUM SENSITIVE 3"/>
    <property type="match status" value="1"/>
</dbReference>
<evidence type="ECO:0000256" key="1">
    <source>
        <dbReference type="ARBA" id="ARBA00004141"/>
    </source>
</evidence>
<feature type="transmembrane region" description="Helical" evidence="6">
    <location>
        <begin position="58"/>
        <end position="79"/>
    </location>
</feature>
<dbReference type="InterPro" id="IPR005226">
    <property type="entry name" value="UPF0014_fam"/>
</dbReference>
<evidence type="ECO:0000256" key="6">
    <source>
        <dbReference type="SAM" id="Phobius"/>
    </source>
</evidence>
<comment type="caution">
    <text evidence="7">The sequence shown here is derived from an EMBL/GenBank/DDBJ whole genome shotgun (WGS) entry which is preliminary data.</text>
</comment>
<sequence>MTAASLAGRRALDELRQRHGEYEAGLALGLRERAAALEVCRPTAGHALVPALDQTRTVGLVTLPGAFVGVLLGGASPVQAGVTQLVILVALLAVEAIAIAVVVELVARGAVRAAGAPAQLGFGPQT</sequence>
<keyword evidence="3 6" id="KW-0812">Transmembrane</keyword>
<gene>
    <name evidence="7" type="ORF">ACFQ4H_18865</name>
</gene>
<name>A0ABW3YGB0_9ACTN</name>
<keyword evidence="8" id="KW-1185">Reference proteome</keyword>
<protein>
    <submittedName>
        <fullName evidence="7">ABC transporter permease</fullName>
    </submittedName>
</protein>
<evidence type="ECO:0000256" key="5">
    <source>
        <dbReference type="ARBA" id="ARBA00023136"/>
    </source>
</evidence>
<dbReference type="Pfam" id="PF03649">
    <property type="entry name" value="UPF0014"/>
    <property type="match status" value="1"/>
</dbReference>
<proteinExistence type="inferred from homology"/>
<accession>A0ABW3YGB0</accession>